<sequence length="92" mass="10497">MEPYQIVRRDFIRNGTEWRLAPETLPEATRSWSSFCFFAPDEIGTSLRKRVDAVRTSFLIDILPADGGNWVLGGYNDLDRILVAWGHEVARG</sequence>
<accession>A0ABT0D8A9</accession>
<name>A0ABT0D8A9_9HYPH</name>
<comment type="caution">
    <text evidence="1">The sequence shown here is derived from an EMBL/GenBank/DDBJ whole genome shotgun (WGS) entry which is preliminary data.</text>
</comment>
<protein>
    <submittedName>
        <fullName evidence="1">Uncharacterized protein</fullName>
    </submittedName>
</protein>
<gene>
    <name evidence="1" type="ORF">MWN34_04670</name>
</gene>
<keyword evidence="2" id="KW-1185">Reference proteome</keyword>
<evidence type="ECO:0000313" key="1">
    <source>
        <dbReference type="EMBL" id="MCK0196200.1"/>
    </source>
</evidence>
<evidence type="ECO:0000313" key="2">
    <source>
        <dbReference type="Proteomes" id="UP001203284"/>
    </source>
</evidence>
<organism evidence="1 2">
    <name type="scientific">Ancylobacter crimeensis</name>
    <dbReference type="NCBI Taxonomy" id="2579147"/>
    <lineage>
        <taxon>Bacteria</taxon>
        <taxon>Pseudomonadati</taxon>
        <taxon>Pseudomonadota</taxon>
        <taxon>Alphaproteobacteria</taxon>
        <taxon>Hyphomicrobiales</taxon>
        <taxon>Xanthobacteraceae</taxon>
        <taxon>Ancylobacter</taxon>
    </lineage>
</organism>
<reference evidence="1 2" key="1">
    <citation type="submission" date="2022-04" db="EMBL/GenBank/DDBJ databases">
        <authorList>
            <person name="Grouzdev D.S."/>
            <person name="Pantiukh K.S."/>
            <person name="Krutkina M.S."/>
        </authorList>
    </citation>
    <scope>NUCLEOTIDE SEQUENCE [LARGE SCALE GENOMIC DNA]</scope>
    <source>
        <strain evidence="1 2">6x-1</strain>
    </source>
</reference>
<dbReference type="RefSeq" id="WP_247027076.1">
    <property type="nucleotide sequence ID" value="NZ_JALKCH010000003.1"/>
</dbReference>
<proteinExistence type="predicted"/>
<dbReference type="EMBL" id="JALKCH010000003">
    <property type="protein sequence ID" value="MCK0196200.1"/>
    <property type="molecule type" value="Genomic_DNA"/>
</dbReference>
<dbReference type="Proteomes" id="UP001203284">
    <property type="component" value="Unassembled WGS sequence"/>
</dbReference>